<dbReference type="EMBL" id="CP040330">
    <property type="protein sequence ID" value="QCS44364.1"/>
    <property type="molecule type" value="Genomic_DNA"/>
</dbReference>
<organism evidence="1 2">
    <name type="scientific">Natrinema versiforme</name>
    <dbReference type="NCBI Taxonomy" id="88724"/>
    <lineage>
        <taxon>Archaea</taxon>
        <taxon>Methanobacteriati</taxon>
        <taxon>Methanobacteriota</taxon>
        <taxon>Stenosarchaea group</taxon>
        <taxon>Halobacteria</taxon>
        <taxon>Halobacteriales</taxon>
        <taxon>Natrialbaceae</taxon>
        <taxon>Natrinema</taxon>
    </lineage>
</organism>
<gene>
    <name evidence="1" type="ORF">FEJ81_16565</name>
</gene>
<dbReference type="AlphaFoldDB" id="A0A4P8WLU6"/>
<sequence length="69" mass="8154">MTVVDIRLNDADEAILSELQEERATAAYLETQIDWSREYITQRLRRLEEHSIVENLEDTGLYSLKEEIQ</sequence>
<evidence type="ECO:0000313" key="2">
    <source>
        <dbReference type="Proteomes" id="UP000302218"/>
    </source>
</evidence>
<dbReference type="InterPro" id="IPR036390">
    <property type="entry name" value="WH_DNA-bd_sf"/>
</dbReference>
<dbReference type="InterPro" id="IPR036388">
    <property type="entry name" value="WH-like_DNA-bd_sf"/>
</dbReference>
<protein>
    <submittedName>
        <fullName evidence="1">Winged helix-turn-helix domain-containing protein</fullName>
    </submittedName>
</protein>
<reference evidence="2" key="1">
    <citation type="submission" date="2019-05" db="EMBL/GenBank/DDBJ databases">
        <title>Genome sequence and methylation pattern of the halophilic Archaeon Natrinema versiforme BOL5-4.</title>
        <authorList>
            <person name="DasSarma P."/>
            <person name="Anton B.P."/>
            <person name="DasSarma S.L."/>
            <person name="Martinez F.L."/>
            <person name="Guzman D."/>
            <person name="Roberts R.J."/>
            <person name="DasSarma S."/>
        </authorList>
    </citation>
    <scope>NUCLEOTIDE SEQUENCE [LARGE SCALE GENOMIC DNA]</scope>
    <source>
        <strain evidence="2">BOL5-4</strain>
    </source>
</reference>
<dbReference type="SUPFAM" id="SSF46785">
    <property type="entry name" value="Winged helix' DNA-binding domain"/>
    <property type="match status" value="1"/>
</dbReference>
<name>A0A4P8WLU6_9EURY</name>
<dbReference type="Proteomes" id="UP000302218">
    <property type="component" value="Chromosome"/>
</dbReference>
<proteinExistence type="predicted"/>
<evidence type="ECO:0000313" key="1">
    <source>
        <dbReference type="EMBL" id="QCS44364.1"/>
    </source>
</evidence>
<dbReference type="KEGG" id="nvr:FEJ81_16565"/>
<dbReference type="Gene3D" id="1.10.10.10">
    <property type="entry name" value="Winged helix-like DNA-binding domain superfamily/Winged helix DNA-binding domain"/>
    <property type="match status" value="1"/>
</dbReference>
<accession>A0A4P8WLU6</accession>